<dbReference type="GO" id="GO:0005524">
    <property type="term" value="F:ATP binding"/>
    <property type="evidence" value="ECO:0007669"/>
    <property type="project" value="UniProtKB-KW"/>
</dbReference>
<name>A0A2V3U4Q9_9HYPH</name>
<accession>A0A2V3U4Q9</accession>
<organism evidence="7 8">
    <name type="scientific">Chelatococcus asaccharovorans</name>
    <dbReference type="NCBI Taxonomy" id="28210"/>
    <lineage>
        <taxon>Bacteria</taxon>
        <taxon>Pseudomonadati</taxon>
        <taxon>Pseudomonadota</taxon>
        <taxon>Alphaproteobacteria</taxon>
        <taxon>Hyphomicrobiales</taxon>
        <taxon>Chelatococcaceae</taxon>
        <taxon>Chelatococcus</taxon>
    </lineage>
</organism>
<evidence type="ECO:0000256" key="3">
    <source>
        <dbReference type="ARBA" id="ARBA00022448"/>
    </source>
</evidence>
<keyword evidence="5 7" id="KW-0067">ATP-binding</keyword>
<dbReference type="InterPro" id="IPR017871">
    <property type="entry name" value="ABC_transporter-like_CS"/>
</dbReference>
<dbReference type="AlphaFoldDB" id="A0A2V3U4Q9"/>
<evidence type="ECO:0000256" key="2">
    <source>
        <dbReference type="ARBA" id="ARBA00005417"/>
    </source>
</evidence>
<dbReference type="NCBIfam" id="TIGR01727">
    <property type="entry name" value="oligo_HPY"/>
    <property type="match status" value="1"/>
</dbReference>
<dbReference type="Pfam" id="PF08352">
    <property type="entry name" value="oligo_HPY"/>
    <property type="match status" value="1"/>
</dbReference>
<evidence type="ECO:0000259" key="6">
    <source>
        <dbReference type="PROSITE" id="PS50893"/>
    </source>
</evidence>
<dbReference type="GO" id="GO:0055085">
    <property type="term" value="P:transmembrane transport"/>
    <property type="evidence" value="ECO:0007669"/>
    <property type="project" value="UniProtKB-ARBA"/>
</dbReference>
<dbReference type="RefSeq" id="WP_110375233.1">
    <property type="nucleotide sequence ID" value="NZ_JAHBRY010000001.1"/>
</dbReference>
<evidence type="ECO:0000256" key="1">
    <source>
        <dbReference type="ARBA" id="ARBA00004417"/>
    </source>
</evidence>
<evidence type="ECO:0000313" key="7">
    <source>
        <dbReference type="EMBL" id="PXW57899.1"/>
    </source>
</evidence>
<dbReference type="GO" id="GO:0015833">
    <property type="term" value="P:peptide transport"/>
    <property type="evidence" value="ECO:0007669"/>
    <property type="project" value="InterPro"/>
</dbReference>
<proteinExistence type="inferred from homology"/>
<keyword evidence="4" id="KW-0547">Nucleotide-binding</keyword>
<evidence type="ECO:0000256" key="5">
    <source>
        <dbReference type="ARBA" id="ARBA00022840"/>
    </source>
</evidence>
<dbReference type="EMBL" id="QJJK01000006">
    <property type="protein sequence ID" value="PXW57899.1"/>
    <property type="molecule type" value="Genomic_DNA"/>
</dbReference>
<comment type="similarity">
    <text evidence="2">Belongs to the ABC transporter superfamily.</text>
</comment>
<dbReference type="SUPFAM" id="SSF52540">
    <property type="entry name" value="P-loop containing nucleoside triphosphate hydrolases"/>
    <property type="match status" value="1"/>
</dbReference>
<dbReference type="CDD" id="cd03257">
    <property type="entry name" value="ABC_NikE_OppD_transporters"/>
    <property type="match status" value="1"/>
</dbReference>
<feature type="domain" description="ABC transporter" evidence="6">
    <location>
        <begin position="22"/>
        <end position="264"/>
    </location>
</feature>
<keyword evidence="8" id="KW-1185">Reference proteome</keyword>
<comment type="subcellular location">
    <subcellularLocation>
        <location evidence="1">Cell inner membrane</location>
        <topology evidence="1">Peripheral membrane protein</topology>
    </subcellularLocation>
</comment>
<evidence type="ECO:0000313" key="8">
    <source>
        <dbReference type="Proteomes" id="UP000248021"/>
    </source>
</evidence>
<dbReference type="Gene3D" id="3.40.50.300">
    <property type="entry name" value="P-loop containing nucleotide triphosphate hydrolases"/>
    <property type="match status" value="1"/>
</dbReference>
<comment type="caution">
    <text evidence="7">The sequence shown here is derived from an EMBL/GenBank/DDBJ whole genome shotgun (WGS) entry which is preliminary data.</text>
</comment>
<dbReference type="OrthoDB" id="8456289at2"/>
<gene>
    <name evidence="7" type="ORF">C7450_10671</name>
</gene>
<dbReference type="InterPro" id="IPR050319">
    <property type="entry name" value="ABC_transp_ATP-bind"/>
</dbReference>
<dbReference type="PANTHER" id="PTHR43776:SF7">
    <property type="entry name" value="D,D-DIPEPTIDE TRANSPORT ATP-BINDING PROTEIN DDPF-RELATED"/>
    <property type="match status" value="1"/>
</dbReference>
<reference evidence="7 8" key="1">
    <citation type="submission" date="2018-05" db="EMBL/GenBank/DDBJ databases">
        <title>Genomic Encyclopedia of Type Strains, Phase IV (KMG-IV): sequencing the most valuable type-strain genomes for metagenomic binning, comparative biology and taxonomic classification.</title>
        <authorList>
            <person name="Goeker M."/>
        </authorList>
    </citation>
    <scope>NUCLEOTIDE SEQUENCE [LARGE SCALE GENOMIC DNA]</scope>
    <source>
        <strain evidence="7 8">DSM 6462</strain>
    </source>
</reference>
<dbReference type="GO" id="GO:0005886">
    <property type="term" value="C:plasma membrane"/>
    <property type="evidence" value="ECO:0007669"/>
    <property type="project" value="UniProtKB-SubCell"/>
</dbReference>
<dbReference type="PROSITE" id="PS50893">
    <property type="entry name" value="ABC_TRANSPORTER_2"/>
    <property type="match status" value="1"/>
</dbReference>
<evidence type="ECO:0000256" key="4">
    <source>
        <dbReference type="ARBA" id="ARBA00022741"/>
    </source>
</evidence>
<sequence>MTMQISATAIVKRYGSQPGPLTRLAGRLNFTVEPKLVQALNGVSIDVRPGEVLGIVGESGCGKSTLGRVLAGLESPDEGSLTYEGRTLAELDRRERKTVQLASQVIFQDPWASLNPRWRIRQIIGEAPLVHGLVERRDLARHVTAMLTQVGLTEDYLDRFPHELSGGQRQRVGIARALAVSPRTLICDESVSALDVSIQAQILRLFRRLRNDLGISLVFISHDLSVVHNLSDRIAVMYLGRIVEIGTAQQIYEAPSHPYTQALIADAPRLSTQRRSFSVIRGELPSPYAPPSGCAFHTRCPKAFERCRLDVPATIATEPGRTVACHLYEEATIPA</sequence>
<dbReference type="PROSITE" id="PS00211">
    <property type="entry name" value="ABC_TRANSPORTER_1"/>
    <property type="match status" value="1"/>
</dbReference>
<dbReference type="Proteomes" id="UP000248021">
    <property type="component" value="Unassembled WGS sequence"/>
</dbReference>
<dbReference type="InterPro" id="IPR003593">
    <property type="entry name" value="AAA+_ATPase"/>
</dbReference>
<dbReference type="InterPro" id="IPR003439">
    <property type="entry name" value="ABC_transporter-like_ATP-bd"/>
</dbReference>
<dbReference type="FunFam" id="3.40.50.300:FF:000016">
    <property type="entry name" value="Oligopeptide ABC transporter ATP-binding component"/>
    <property type="match status" value="1"/>
</dbReference>
<keyword evidence="3" id="KW-0813">Transport</keyword>
<dbReference type="SMART" id="SM00382">
    <property type="entry name" value="AAA"/>
    <property type="match status" value="1"/>
</dbReference>
<dbReference type="InterPro" id="IPR013563">
    <property type="entry name" value="Oligopep_ABC_C"/>
</dbReference>
<dbReference type="InterPro" id="IPR027417">
    <property type="entry name" value="P-loop_NTPase"/>
</dbReference>
<dbReference type="GO" id="GO:0016887">
    <property type="term" value="F:ATP hydrolysis activity"/>
    <property type="evidence" value="ECO:0007669"/>
    <property type="project" value="InterPro"/>
</dbReference>
<protein>
    <submittedName>
        <fullName evidence="7">Peptide/nickel transport system ATP-binding protein</fullName>
    </submittedName>
</protein>
<dbReference type="PANTHER" id="PTHR43776">
    <property type="entry name" value="TRANSPORT ATP-BINDING PROTEIN"/>
    <property type="match status" value="1"/>
</dbReference>
<dbReference type="Pfam" id="PF00005">
    <property type="entry name" value="ABC_tran"/>
    <property type="match status" value="1"/>
</dbReference>